<gene>
    <name evidence="6" type="ORF">CCHL11_03052</name>
</gene>
<reference evidence="6 7" key="1">
    <citation type="submission" date="2016-11" db="EMBL/GenBank/DDBJ databases">
        <title>Draft Genome Assembly of Colletotrichum chlorophyti a pathogen of herbaceous plants.</title>
        <authorList>
            <person name="Gan P."/>
            <person name="Narusaka M."/>
            <person name="Tsushima A."/>
            <person name="Narusaka Y."/>
            <person name="Takano Y."/>
            <person name="Shirasu K."/>
        </authorList>
    </citation>
    <scope>NUCLEOTIDE SEQUENCE [LARGE SCALE GENOMIC DNA]</scope>
    <source>
        <strain evidence="6 7">NTL11</strain>
    </source>
</reference>
<dbReference type="Proteomes" id="UP000186583">
    <property type="component" value="Unassembled WGS sequence"/>
</dbReference>
<comment type="similarity">
    <text evidence="2">Belongs to the fgaFS/easG family.</text>
</comment>
<dbReference type="GO" id="GO:0035835">
    <property type="term" value="P:indole alkaloid biosynthetic process"/>
    <property type="evidence" value="ECO:0007669"/>
    <property type="project" value="UniProtKB-UniPathway"/>
</dbReference>
<evidence type="ECO:0000313" key="6">
    <source>
        <dbReference type="EMBL" id="OLN83430.1"/>
    </source>
</evidence>
<dbReference type="InterPro" id="IPR008030">
    <property type="entry name" value="NmrA-like"/>
</dbReference>
<dbReference type="PANTHER" id="PTHR43162">
    <property type="match status" value="1"/>
</dbReference>
<dbReference type="GO" id="GO:0016491">
    <property type="term" value="F:oxidoreductase activity"/>
    <property type="evidence" value="ECO:0007669"/>
    <property type="project" value="UniProtKB-KW"/>
</dbReference>
<evidence type="ECO:0000256" key="1">
    <source>
        <dbReference type="ARBA" id="ARBA00005107"/>
    </source>
</evidence>
<dbReference type="InterPro" id="IPR019901">
    <property type="entry name" value="Ergot_alkaloid_biosynthesis"/>
</dbReference>
<sequence length="299" mass="32736">MAADNSQKILILGGTGKVGRQIARISAGTSIPTFQASRSGSTTTEPDADNIKPVAFDWLDETTWSPALDAGATSIFLVAPTVMDMLPIMKSFIDQARERGARRFVLLSGSPIEPDIDGYTTGRPHAYLKQLGDRGEVEWAALRPTWFQQNFAEQENHRGSIANESTIYSATADGKIPWIATEDIAACAFQLLTQPNAPNDQYLILGPELLSYEDIANILSETLGRKVVHKNLSASELADRYVGYGMPREYAEMMGGLDTAIKNGSEHRTNSVVLALTGKQPKKFRDFVQANKNVWATRA</sequence>
<dbReference type="Pfam" id="PF05368">
    <property type="entry name" value="NmrA"/>
    <property type="match status" value="1"/>
</dbReference>
<dbReference type="InterPro" id="IPR051604">
    <property type="entry name" value="Ergot_Alk_Oxidoreductase"/>
</dbReference>
<dbReference type="SUPFAM" id="SSF51735">
    <property type="entry name" value="NAD(P)-binding Rossmann-fold domains"/>
    <property type="match status" value="1"/>
</dbReference>
<protein>
    <submittedName>
        <fullName evidence="6">Agroclavine dehydrogenase</fullName>
    </submittedName>
</protein>
<dbReference type="InterPro" id="IPR036291">
    <property type="entry name" value="NAD(P)-bd_dom_sf"/>
</dbReference>
<accession>A0A1Q8RGF5</accession>
<dbReference type="STRING" id="708187.A0A1Q8RGF5"/>
<dbReference type="PANTHER" id="PTHR43162:SF1">
    <property type="entry name" value="PRESTALK A DIFFERENTIATION PROTEIN A"/>
    <property type="match status" value="1"/>
</dbReference>
<dbReference type="EMBL" id="MPGH01000204">
    <property type="protein sequence ID" value="OLN83430.1"/>
    <property type="molecule type" value="Genomic_DNA"/>
</dbReference>
<evidence type="ECO:0000256" key="3">
    <source>
        <dbReference type="ARBA" id="ARBA00022589"/>
    </source>
</evidence>
<evidence type="ECO:0000256" key="4">
    <source>
        <dbReference type="ARBA" id="ARBA00023002"/>
    </source>
</evidence>
<comment type="pathway">
    <text evidence="1">Alkaloid biosynthesis; ergot alkaloid biosynthesis.</text>
</comment>
<dbReference type="Gene3D" id="3.40.50.720">
    <property type="entry name" value="NAD(P)-binding Rossmann-like Domain"/>
    <property type="match status" value="1"/>
</dbReference>
<keyword evidence="3" id="KW-0017">Alkaloid metabolism</keyword>
<dbReference type="AlphaFoldDB" id="A0A1Q8RGF5"/>
<keyword evidence="7" id="KW-1185">Reference proteome</keyword>
<evidence type="ECO:0000256" key="2">
    <source>
        <dbReference type="ARBA" id="ARBA00005372"/>
    </source>
</evidence>
<keyword evidence="4" id="KW-0560">Oxidoreductase</keyword>
<feature type="domain" description="NmrA-like" evidence="5">
    <location>
        <begin position="6"/>
        <end position="254"/>
    </location>
</feature>
<proteinExistence type="inferred from homology"/>
<dbReference type="OrthoDB" id="9997102at2759"/>
<comment type="caution">
    <text evidence="6">The sequence shown here is derived from an EMBL/GenBank/DDBJ whole genome shotgun (WGS) entry which is preliminary data.</text>
</comment>
<dbReference type="Gene3D" id="3.90.25.10">
    <property type="entry name" value="UDP-galactose 4-epimerase, domain 1"/>
    <property type="match status" value="1"/>
</dbReference>
<dbReference type="NCBIfam" id="TIGR03649">
    <property type="entry name" value="ergot_EASG"/>
    <property type="match status" value="1"/>
</dbReference>
<name>A0A1Q8RGF5_9PEZI</name>
<dbReference type="UniPathway" id="UPA00327"/>
<evidence type="ECO:0000259" key="5">
    <source>
        <dbReference type="Pfam" id="PF05368"/>
    </source>
</evidence>
<organism evidence="6 7">
    <name type="scientific">Colletotrichum chlorophyti</name>
    <dbReference type="NCBI Taxonomy" id="708187"/>
    <lineage>
        <taxon>Eukaryota</taxon>
        <taxon>Fungi</taxon>
        <taxon>Dikarya</taxon>
        <taxon>Ascomycota</taxon>
        <taxon>Pezizomycotina</taxon>
        <taxon>Sordariomycetes</taxon>
        <taxon>Hypocreomycetidae</taxon>
        <taxon>Glomerellales</taxon>
        <taxon>Glomerellaceae</taxon>
        <taxon>Colletotrichum</taxon>
    </lineage>
</organism>
<evidence type="ECO:0000313" key="7">
    <source>
        <dbReference type="Proteomes" id="UP000186583"/>
    </source>
</evidence>